<protein>
    <recommendedName>
        <fullName evidence="4">Small ribosomal subunit protein uS5</fullName>
    </recommendedName>
    <alternativeName>
        <fullName evidence="5">40S ribosomal protein S2</fullName>
    </alternativeName>
</protein>
<comment type="similarity">
    <text evidence="1 7">Belongs to the universal ribosomal protein uS5 family.</text>
</comment>
<dbReference type="FunFam" id="3.30.230.10:FF:000004">
    <property type="entry name" value="40S ribosomal protein S2"/>
    <property type="match status" value="1"/>
</dbReference>
<evidence type="ECO:0000256" key="8">
    <source>
        <dbReference type="SAM" id="MobiDB-lite"/>
    </source>
</evidence>
<dbReference type="GO" id="GO:0006412">
    <property type="term" value="P:translation"/>
    <property type="evidence" value="ECO:0007669"/>
    <property type="project" value="InterPro"/>
</dbReference>
<evidence type="ECO:0000256" key="7">
    <source>
        <dbReference type="RuleBase" id="RU003823"/>
    </source>
</evidence>
<evidence type="ECO:0000256" key="9">
    <source>
        <dbReference type="SAM" id="SignalP"/>
    </source>
</evidence>
<dbReference type="InterPro" id="IPR013810">
    <property type="entry name" value="Ribosomal_uS5_N"/>
</dbReference>
<dbReference type="InterPro" id="IPR005324">
    <property type="entry name" value="Ribosomal_uS5_C"/>
</dbReference>
<name>A0A8S1NYT1_9CILI</name>
<keyword evidence="3 6" id="KW-0687">Ribonucleoprotein</keyword>
<dbReference type="OrthoDB" id="307883at2759"/>
<comment type="caution">
    <text evidence="11">The sequence shown here is derived from an EMBL/GenBank/DDBJ whole genome shotgun (WGS) entry which is preliminary data.</text>
</comment>
<reference evidence="11" key="1">
    <citation type="submission" date="2021-01" db="EMBL/GenBank/DDBJ databases">
        <authorList>
            <consortium name="Genoscope - CEA"/>
            <person name="William W."/>
        </authorList>
    </citation>
    <scope>NUCLEOTIDE SEQUENCE</scope>
</reference>
<dbReference type="EMBL" id="CAJJDN010000067">
    <property type="protein sequence ID" value="CAD8096970.1"/>
    <property type="molecule type" value="Genomic_DNA"/>
</dbReference>
<dbReference type="PANTHER" id="PTHR13718">
    <property type="entry name" value="RIBOSOMAL S SUBUNIT"/>
    <property type="match status" value="1"/>
</dbReference>
<feature type="signal peptide" evidence="9">
    <location>
        <begin position="1"/>
        <end position="18"/>
    </location>
</feature>
<accession>A0A8S1NYT1</accession>
<dbReference type="PROSITE" id="PS50881">
    <property type="entry name" value="S5_DSRBD"/>
    <property type="match status" value="1"/>
</dbReference>
<sequence>MLKQLFILLLTSLFLTEAAENQLTIAFGSCFKFYRTHDTDVFQRIQSFNPKYFFWLGDAAYIDYMPILGIWRSELNETRVKEKFDITNDDKYYRGFGRGGRGQRERREGGAPRQNRGPRRFGGEQEWTPLTKLGRLVKAGKIKSLETIFQFSIPIKEYQIVDHFLKNLKEEPLALGPVQKQTCAGQRTRFKAYVVVGDGHQHIGLGWKSAKEVQGAIKGAVINAKLNLIPVRKGYWGNKIAQPHTVPCKVTGKEGSVRVRLVPAPRGTGIVAAITSKKVLQMAGIQDCYTQSKGSTRTRSNFLKATFHALKETYNFLTPDLWGHTKLESTPFQEHSEYLAALK</sequence>
<evidence type="ECO:0000256" key="1">
    <source>
        <dbReference type="ARBA" id="ARBA00008945"/>
    </source>
</evidence>
<evidence type="ECO:0000313" key="11">
    <source>
        <dbReference type="EMBL" id="CAD8096970.1"/>
    </source>
</evidence>
<keyword evidence="9" id="KW-0732">Signal</keyword>
<evidence type="ECO:0000313" key="12">
    <source>
        <dbReference type="Proteomes" id="UP000692954"/>
    </source>
</evidence>
<dbReference type="GO" id="GO:0003735">
    <property type="term" value="F:structural constituent of ribosome"/>
    <property type="evidence" value="ECO:0007669"/>
    <property type="project" value="UniProtKB-UniRule"/>
</dbReference>
<dbReference type="Proteomes" id="UP000692954">
    <property type="component" value="Unassembled WGS sequence"/>
</dbReference>
<evidence type="ECO:0000256" key="2">
    <source>
        <dbReference type="ARBA" id="ARBA00022980"/>
    </source>
</evidence>
<evidence type="ECO:0000256" key="3">
    <source>
        <dbReference type="ARBA" id="ARBA00023274"/>
    </source>
</evidence>
<evidence type="ECO:0000256" key="5">
    <source>
        <dbReference type="ARBA" id="ARBA00035407"/>
    </source>
</evidence>
<dbReference type="NCBIfam" id="TIGR01020">
    <property type="entry name" value="uS5_euk_arch"/>
    <property type="match status" value="1"/>
</dbReference>
<gene>
    <name evidence="11" type="ORF">PSON_ATCC_30995.1.T0670162</name>
</gene>
<evidence type="ECO:0000256" key="6">
    <source>
        <dbReference type="PROSITE-ProRule" id="PRU00268"/>
    </source>
</evidence>
<dbReference type="PANTHER" id="PTHR13718:SF4">
    <property type="entry name" value="40S RIBOSOMAL PROTEIN S2"/>
    <property type="match status" value="1"/>
</dbReference>
<feature type="chain" id="PRO_5035858151" description="Small ribosomal subunit protein uS5" evidence="9">
    <location>
        <begin position="19"/>
        <end position="343"/>
    </location>
</feature>
<evidence type="ECO:0000256" key="4">
    <source>
        <dbReference type="ARBA" id="ARBA00035255"/>
    </source>
</evidence>
<feature type="domain" description="S5 DRBM" evidence="10">
    <location>
        <begin position="168"/>
        <end position="231"/>
    </location>
</feature>
<dbReference type="FunFam" id="3.30.160.20:FF:000002">
    <property type="entry name" value="40S ribosomal protein S2"/>
    <property type="match status" value="1"/>
</dbReference>
<keyword evidence="12" id="KW-1185">Reference proteome</keyword>
<dbReference type="InterPro" id="IPR005711">
    <property type="entry name" value="Ribosomal_uS5_euk/arc"/>
</dbReference>
<dbReference type="AlphaFoldDB" id="A0A8S1NYT1"/>
<feature type="region of interest" description="Disordered" evidence="8">
    <location>
        <begin position="95"/>
        <end position="123"/>
    </location>
</feature>
<dbReference type="Pfam" id="PF00333">
    <property type="entry name" value="Ribosomal_S5"/>
    <property type="match status" value="1"/>
</dbReference>
<organism evidence="11 12">
    <name type="scientific">Paramecium sonneborni</name>
    <dbReference type="NCBI Taxonomy" id="65129"/>
    <lineage>
        <taxon>Eukaryota</taxon>
        <taxon>Sar</taxon>
        <taxon>Alveolata</taxon>
        <taxon>Ciliophora</taxon>
        <taxon>Intramacronucleata</taxon>
        <taxon>Oligohymenophorea</taxon>
        <taxon>Peniculida</taxon>
        <taxon>Parameciidae</taxon>
        <taxon>Paramecium</taxon>
    </lineage>
</organism>
<dbReference type="GO" id="GO:0022627">
    <property type="term" value="C:cytosolic small ribosomal subunit"/>
    <property type="evidence" value="ECO:0007669"/>
    <property type="project" value="TreeGrafter"/>
</dbReference>
<dbReference type="Pfam" id="PF03719">
    <property type="entry name" value="Ribosomal_S5_C"/>
    <property type="match status" value="1"/>
</dbReference>
<dbReference type="GO" id="GO:0003723">
    <property type="term" value="F:RNA binding"/>
    <property type="evidence" value="ECO:0007669"/>
    <property type="project" value="InterPro"/>
</dbReference>
<dbReference type="InterPro" id="IPR000851">
    <property type="entry name" value="Ribosomal_uS5"/>
</dbReference>
<keyword evidence="2 6" id="KW-0689">Ribosomal protein</keyword>
<proteinExistence type="inferred from homology"/>
<evidence type="ECO:0000259" key="10">
    <source>
        <dbReference type="PROSITE" id="PS50881"/>
    </source>
</evidence>